<dbReference type="GO" id="GO:1990112">
    <property type="term" value="C:RQC complex"/>
    <property type="evidence" value="ECO:0007669"/>
    <property type="project" value="TreeGrafter"/>
</dbReference>
<keyword evidence="3 5" id="KW-0694">RNA-binding</keyword>
<comment type="caution">
    <text evidence="7">The sequence shown here is derived from an EMBL/GenBank/DDBJ whole genome shotgun (WGS) entry which is preliminary data.</text>
</comment>
<evidence type="ECO:0000259" key="6">
    <source>
        <dbReference type="Pfam" id="PF05670"/>
    </source>
</evidence>
<evidence type="ECO:0000256" key="3">
    <source>
        <dbReference type="ARBA" id="ARBA00022884"/>
    </source>
</evidence>
<dbReference type="Proteomes" id="UP000050833">
    <property type="component" value="Unassembled WGS sequence"/>
</dbReference>
<dbReference type="PANTHER" id="PTHR15239:SF6">
    <property type="entry name" value="RIBOSOME QUALITY CONTROL COMPLEX SUBUNIT NEMF"/>
    <property type="match status" value="1"/>
</dbReference>
<dbReference type="InterPro" id="IPR043682">
    <property type="entry name" value="RqcH_bacterial"/>
</dbReference>
<organism evidence="7 8">
    <name type="scientific">Butyribacter intestini</name>
    <dbReference type="NCBI Taxonomy" id="1703332"/>
    <lineage>
        <taxon>Bacteria</taxon>
        <taxon>Bacillati</taxon>
        <taxon>Bacillota</taxon>
        <taxon>Clostridia</taxon>
        <taxon>Lachnospirales</taxon>
        <taxon>Lachnospiraceae</taxon>
        <taxon>Butyribacter</taxon>
    </lineage>
</organism>
<dbReference type="Pfam" id="PF05670">
    <property type="entry name" value="NFACT-R_1"/>
    <property type="match status" value="1"/>
</dbReference>
<name>A0AAW3JP63_9FIRM</name>
<dbReference type="Gene3D" id="1.10.8.50">
    <property type="match status" value="1"/>
</dbReference>
<dbReference type="RefSeq" id="WP_055943309.1">
    <property type="nucleotide sequence ID" value="NZ_LLKB01000005.1"/>
</dbReference>
<dbReference type="AlphaFoldDB" id="A0AAW3JP63"/>
<keyword evidence="5" id="KW-0175">Coiled coil</keyword>
<dbReference type="InterPro" id="IPR008532">
    <property type="entry name" value="NFACT_RNA-bd"/>
</dbReference>
<dbReference type="Pfam" id="PF05833">
    <property type="entry name" value="NFACT_N"/>
    <property type="match status" value="1"/>
</dbReference>
<protein>
    <recommendedName>
        <fullName evidence="5">Rqc2 homolog RqcH</fullName>
        <shortName evidence="5">RqcH</shortName>
    </recommendedName>
</protein>
<accession>A0AAW3JP63</accession>
<evidence type="ECO:0000313" key="8">
    <source>
        <dbReference type="Proteomes" id="UP000050833"/>
    </source>
</evidence>
<dbReference type="HAMAP" id="MF_00844_B">
    <property type="entry name" value="RqcH_B"/>
    <property type="match status" value="1"/>
</dbReference>
<sequence>MALDGIVISSLVDELDTNITGGRITKIAQPEKDELLLTIKRSTQDENGKTVRSTKRLTISVNPSLPLIYLTDTNKTSPLTAPTFCMVLRKHLNNCGIISVSQMGLERVIKFELEHLNEMGDLCKKFLYVELMGKHSNIIFCDDNNKIIDSIKHISLLVSSVREVLPGREYFIPDTQHKYDPFSITEEEFINNVLSKPLTLSKAVYTSITGFSPLMANELIYRASLSEKNNTQELSDMEKLHLYRNFSEMMNDISEKKFTPVIAFKDSMPAEFTSLELSMYEKDDAYTIKNCDTVSSMLFDYYATKEVMSRINQKSADLRKITNTLLERNYKKYDLQTKQLKDTEKRDKYKVYGELLTTYGYELKGGEKKLTCENYYTGKEITIPLDETKSAVDNAKKYFDKYAKLKRTFEALNIQIAETKEEIEHLESISNSLDIARQDSDLTAIKRELSDCGYIKKHHEKNKGSKNTGKSKPLHYISSDGFDMFVGKNNYQNDELTFKIATGNDWWFHAKANAGSHVIVKTDGKELPDRTFEEAARLAAHYSKACEQGKAEIDYIQKKHIKKPNGSKPGFVVYYTNYSMTISTDITGIQEVTE</sequence>
<dbReference type="Gene3D" id="2.30.310.10">
    <property type="entry name" value="ibrinogen binding protein from staphylococcus aureus domain"/>
    <property type="match status" value="1"/>
</dbReference>
<reference evidence="7 8" key="1">
    <citation type="submission" date="2015-10" db="EMBL/GenBank/DDBJ databases">
        <title>Butyribacter intestini gen. nov., sp. nov., a butyric acid-producing bacterium of the family Lachnospiraceae isolated from the human faeces.</title>
        <authorList>
            <person name="Zou Y."/>
            <person name="Xue W."/>
            <person name="Luo G."/>
            <person name="Lv M."/>
        </authorList>
    </citation>
    <scope>NUCLEOTIDE SEQUENCE [LARGE SCALE GENOMIC DNA]</scope>
    <source>
        <strain evidence="7 8">TF01-11</strain>
    </source>
</reference>
<feature type="domain" description="NFACT RNA-binding" evidence="6">
    <location>
        <begin position="473"/>
        <end position="566"/>
    </location>
</feature>
<dbReference type="EMBL" id="LLKB01000005">
    <property type="protein sequence ID" value="KQC84538.1"/>
    <property type="molecule type" value="Genomic_DNA"/>
</dbReference>
<keyword evidence="4 5" id="KW-0648">Protein biosynthesis</keyword>
<evidence type="ECO:0000256" key="2">
    <source>
        <dbReference type="ARBA" id="ARBA00022730"/>
    </source>
</evidence>
<gene>
    <name evidence="5" type="primary">rqcH</name>
    <name evidence="7" type="ORF">APZ18_07205</name>
</gene>
<keyword evidence="2 5" id="KW-0699">rRNA-binding</keyword>
<dbReference type="InterPro" id="IPR051608">
    <property type="entry name" value="RQC_Subunit_NEMF"/>
</dbReference>
<comment type="similarity">
    <text evidence="5">Belongs to the NEMF family.</text>
</comment>
<evidence type="ECO:0000256" key="1">
    <source>
        <dbReference type="ARBA" id="ARBA00022555"/>
    </source>
</evidence>
<feature type="coiled-coil region" evidence="5">
    <location>
        <begin position="402"/>
        <end position="429"/>
    </location>
</feature>
<dbReference type="GO" id="GO:0043023">
    <property type="term" value="F:ribosomal large subunit binding"/>
    <property type="evidence" value="ECO:0007669"/>
    <property type="project" value="UniProtKB-UniRule"/>
</dbReference>
<evidence type="ECO:0000256" key="5">
    <source>
        <dbReference type="HAMAP-Rule" id="MF_00844"/>
    </source>
</evidence>
<proteinExistence type="inferred from homology"/>
<dbReference type="GO" id="GO:0072344">
    <property type="term" value="P:rescue of stalled ribosome"/>
    <property type="evidence" value="ECO:0007669"/>
    <property type="project" value="UniProtKB-UniRule"/>
</dbReference>
<dbReference type="PANTHER" id="PTHR15239">
    <property type="entry name" value="NUCLEAR EXPORT MEDIATOR FACTOR NEMF"/>
    <property type="match status" value="1"/>
</dbReference>
<dbReference type="FunFam" id="2.30.310.10:FF:000004">
    <property type="entry name" value="Fibronectin-binding protein A"/>
    <property type="match status" value="1"/>
</dbReference>
<comment type="subunit">
    <text evidence="5">Associates with stalled 50S ribosomal subunits. Binds to RqcP.</text>
</comment>
<dbReference type="GO" id="GO:0000049">
    <property type="term" value="F:tRNA binding"/>
    <property type="evidence" value="ECO:0007669"/>
    <property type="project" value="UniProtKB-UniRule"/>
</dbReference>
<evidence type="ECO:0000313" key="7">
    <source>
        <dbReference type="EMBL" id="KQC84538.1"/>
    </source>
</evidence>
<dbReference type="GO" id="GO:0019843">
    <property type="term" value="F:rRNA binding"/>
    <property type="evidence" value="ECO:0007669"/>
    <property type="project" value="UniProtKB-UniRule"/>
</dbReference>
<evidence type="ECO:0000256" key="4">
    <source>
        <dbReference type="ARBA" id="ARBA00022917"/>
    </source>
</evidence>
<keyword evidence="1 5" id="KW-0820">tRNA-binding</keyword>
<comment type="function">
    <text evidence="5">Key component of the ribosome quality control system (RQC), a ribosome-associated complex that mediates the extraction of incompletely synthesized nascent chains from stalled ribosomes and their subsequent degradation. RqcH recruits Ala-charged tRNA, and with RqcP directs the elongation of stalled nascent chains on 50S ribosomal subunits, leading to non-templated C-terminal alanine extensions (Ala tail). The Ala tail promotes nascent chain degradation. May add between 1 and at least 8 Ala residues. Binds to stalled 50S ribosomal subunits.</text>
</comment>
<keyword evidence="8" id="KW-1185">Reference proteome</keyword>